<sequence>MTVGRRISSWHDTLPACIADKASNGAHDEVSASPGLDDESPQSRMILTESLLGTSCLVVSFRASMHTERIILKFHSTRSSHTQPDVAAGVGVSGLDDHSMCPGEVHEATKRRPGAYQRLPTREACINDQL</sequence>
<evidence type="ECO:0000313" key="1">
    <source>
        <dbReference type="EMBL" id="KID68226.1"/>
    </source>
</evidence>
<dbReference type="HOGENOM" id="CLU_1938640_0_0_1"/>
<name>A0A0B4FR48_METAF</name>
<evidence type="ECO:0000313" key="2">
    <source>
        <dbReference type="Proteomes" id="UP000031186"/>
    </source>
</evidence>
<keyword evidence="2" id="KW-1185">Reference proteome</keyword>
<organism evidence="1 2">
    <name type="scientific">Metarhizium anisopliae (strain ARSEF 549)</name>
    <dbReference type="NCBI Taxonomy" id="3151832"/>
    <lineage>
        <taxon>Eukaryota</taxon>
        <taxon>Fungi</taxon>
        <taxon>Dikarya</taxon>
        <taxon>Ascomycota</taxon>
        <taxon>Pezizomycotina</taxon>
        <taxon>Sordariomycetes</taxon>
        <taxon>Hypocreomycetidae</taxon>
        <taxon>Hypocreales</taxon>
        <taxon>Clavicipitaceae</taxon>
        <taxon>Metarhizium</taxon>
    </lineage>
</organism>
<dbReference type="AlphaFoldDB" id="A0A0B4FR48"/>
<proteinExistence type="predicted"/>
<dbReference type="Proteomes" id="UP000031186">
    <property type="component" value="Unassembled WGS sequence"/>
</dbReference>
<dbReference type="VEuPathDB" id="FungiDB:MAN_03082"/>
<feature type="non-terminal residue" evidence="1">
    <location>
        <position position="1"/>
    </location>
</feature>
<accession>A0A0B4FR48</accession>
<protein>
    <submittedName>
        <fullName evidence="1">Uncharacterized protein</fullName>
    </submittedName>
</protein>
<comment type="caution">
    <text evidence="1">The sequence shown here is derived from an EMBL/GenBank/DDBJ whole genome shotgun (WGS) entry which is preliminary data.</text>
</comment>
<dbReference type="EMBL" id="AZNF01000003">
    <property type="protein sequence ID" value="KID68226.1"/>
    <property type="molecule type" value="Genomic_DNA"/>
</dbReference>
<reference evidence="1 2" key="1">
    <citation type="journal article" date="2014" name="Proc. Natl. Acad. Sci. U.S.A.">
        <title>Trajectory and genomic determinants of fungal-pathogen speciation and host adaptation.</title>
        <authorList>
            <person name="Hu X."/>
            <person name="Xiao G."/>
            <person name="Zheng P."/>
            <person name="Shang Y."/>
            <person name="Su Y."/>
            <person name="Zhang X."/>
            <person name="Liu X."/>
            <person name="Zhan S."/>
            <person name="St Leger R.J."/>
            <person name="Wang C."/>
        </authorList>
    </citation>
    <scope>NUCLEOTIDE SEQUENCE [LARGE SCALE GENOMIC DNA]</scope>
    <source>
        <strain evidence="1 2">ARSEF 549</strain>
    </source>
</reference>
<gene>
    <name evidence="1" type="ORF">MAN_03082</name>
</gene>